<evidence type="ECO:0000259" key="1">
    <source>
        <dbReference type="Pfam" id="PF07238"/>
    </source>
</evidence>
<dbReference type="NCBIfam" id="TIGR02266">
    <property type="entry name" value="gmx_TIGR02266"/>
    <property type="match status" value="1"/>
</dbReference>
<dbReference type="EMBL" id="JAAIYO010000012">
    <property type="protein sequence ID" value="MBE4752454.1"/>
    <property type="molecule type" value="Genomic_DNA"/>
</dbReference>
<proteinExistence type="predicted"/>
<keyword evidence="3" id="KW-1185">Reference proteome</keyword>
<comment type="caution">
    <text evidence="2">The sequence shown here is derived from an EMBL/GenBank/DDBJ whole genome shotgun (WGS) entry which is preliminary data.</text>
</comment>
<protein>
    <submittedName>
        <fullName evidence="2">TIGR02266 family protein</fullName>
    </submittedName>
</protein>
<accession>A0ABR9PX73</accession>
<reference evidence="2 3" key="1">
    <citation type="submission" date="2020-02" db="EMBL/GenBank/DDBJ databases">
        <authorList>
            <person name="Babadi Z.K."/>
            <person name="Risdian C."/>
            <person name="Ebrahimipour G.H."/>
            <person name="Wink J."/>
        </authorList>
    </citation>
    <scope>NUCLEOTIDE SEQUENCE [LARGE SCALE GENOMIC DNA]</scope>
    <source>
        <strain evidence="2 3">ZKHCc1 1396</strain>
    </source>
</reference>
<evidence type="ECO:0000313" key="3">
    <source>
        <dbReference type="Proteomes" id="UP001516472"/>
    </source>
</evidence>
<name>A0ABR9PX73_9BACT</name>
<organism evidence="2 3">
    <name type="scientific">Corallococcus soli</name>
    <dbReference type="NCBI Taxonomy" id="2710757"/>
    <lineage>
        <taxon>Bacteria</taxon>
        <taxon>Pseudomonadati</taxon>
        <taxon>Myxococcota</taxon>
        <taxon>Myxococcia</taxon>
        <taxon>Myxococcales</taxon>
        <taxon>Cystobacterineae</taxon>
        <taxon>Myxococcaceae</taxon>
        <taxon>Corallococcus</taxon>
    </lineage>
</organism>
<dbReference type="Gene3D" id="2.40.10.220">
    <property type="entry name" value="predicted glycosyltransferase like domains"/>
    <property type="match status" value="1"/>
</dbReference>
<evidence type="ECO:0000313" key="2">
    <source>
        <dbReference type="EMBL" id="MBE4752454.1"/>
    </source>
</evidence>
<dbReference type="InterPro" id="IPR009875">
    <property type="entry name" value="PilZ_domain"/>
</dbReference>
<gene>
    <name evidence="2" type="ORF">G4177_30235</name>
</gene>
<dbReference type="InterPro" id="IPR011752">
    <property type="entry name" value="PilV_Myxo-type"/>
</dbReference>
<dbReference type="SUPFAM" id="SSF141371">
    <property type="entry name" value="PilZ domain-like"/>
    <property type="match status" value="1"/>
</dbReference>
<feature type="domain" description="PilZ" evidence="1">
    <location>
        <begin position="9"/>
        <end position="111"/>
    </location>
</feature>
<dbReference type="Pfam" id="PF07238">
    <property type="entry name" value="PilZ"/>
    <property type="match status" value="1"/>
</dbReference>
<sequence>MPGGHGLSENRKHARVGTHLRCWCEGENVTLYARIANLSEGGLFLRTSTPLAQGSRAQVRLSQEADTALHAEATVVWLRGGEQPVGRPPGMGLRFEALDANALASLRRIISQQQTSP</sequence>
<dbReference type="Proteomes" id="UP001516472">
    <property type="component" value="Unassembled WGS sequence"/>
</dbReference>